<evidence type="ECO:0000313" key="3">
    <source>
        <dbReference type="Proteomes" id="UP000033415"/>
    </source>
</evidence>
<dbReference type="Proteomes" id="UP000033415">
    <property type="component" value="Unassembled WGS sequence"/>
</dbReference>
<dbReference type="PATRIC" id="fig|28037.100.peg.1713"/>
<accession>A0A081PRU5</accession>
<dbReference type="Pfam" id="PF09359">
    <property type="entry name" value="VTC"/>
    <property type="match status" value="1"/>
</dbReference>
<dbReference type="InterPro" id="IPR018966">
    <property type="entry name" value="VTC_domain"/>
</dbReference>
<comment type="caution">
    <text evidence="2">The sequence shown here is derived from an EMBL/GenBank/DDBJ whole genome shotgun (WGS) entry which is preliminary data.</text>
</comment>
<evidence type="ECO:0000259" key="1">
    <source>
        <dbReference type="Pfam" id="PF09359"/>
    </source>
</evidence>
<name>A0A081PRU5_STRMT</name>
<reference evidence="2 3" key="1">
    <citation type="submission" date="2015-02" db="EMBL/GenBank/DDBJ databases">
        <title>Evolution of amylase-binding proteins of oral streptococcal species.</title>
        <authorList>
            <person name="Haase E.M."/>
        </authorList>
    </citation>
    <scope>NUCLEOTIDE SEQUENCE [LARGE SCALE GENOMIC DNA]</scope>
    <source>
        <strain evidence="2 3">SK137</strain>
    </source>
</reference>
<evidence type="ECO:0000313" key="2">
    <source>
        <dbReference type="EMBL" id="KJQ71385.1"/>
    </source>
</evidence>
<protein>
    <submittedName>
        <fullName evidence="2">VTC domain protein</fullName>
    </submittedName>
</protein>
<dbReference type="CDD" id="cd07750">
    <property type="entry name" value="PolyPPase_VTC_like"/>
    <property type="match status" value="1"/>
</dbReference>
<proteinExistence type="predicted"/>
<dbReference type="AlphaFoldDB" id="A0A081PRU5"/>
<organism evidence="2 3">
    <name type="scientific">Streptococcus mitis</name>
    <dbReference type="NCBI Taxonomy" id="28037"/>
    <lineage>
        <taxon>Bacteria</taxon>
        <taxon>Bacillati</taxon>
        <taxon>Bacillota</taxon>
        <taxon>Bacilli</taxon>
        <taxon>Lactobacillales</taxon>
        <taxon>Streptococcaceae</taxon>
        <taxon>Streptococcus</taxon>
        <taxon>Streptococcus mitis group</taxon>
    </lineage>
</organism>
<gene>
    <name evidence="2" type="ORF">TZ91_01248</name>
</gene>
<dbReference type="GO" id="GO:0006799">
    <property type="term" value="P:polyphosphate biosynthetic process"/>
    <property type="evidence" value="ECO:0007669"/>
    <property type="project" value="UniProtKB-ARBA"/>
</dbReference>
<dbReference type="InterPro" id="IPR042267">
    <property type="entry name" value="VTC_sf"/>
</dbReference>
<dbReference type="EMBL" id="JYGQ01000003">
    <property type="protein sequence ID" value="KJQ71385.1"/>
    <property type="molecule type" value="Genomic_DNA"/>
</dbReference>
<dbReference type="Gene3D" id="3.20.100.30">
    <property type="entry name" value="VTC, catalytic tunnel domain"/>
    <property type="match status" value="1"/>
</dbReference>
<feature type="domain" description="VTC" evidence="1">
    <location>
        <begin position="9"/>
        <end position="236"/>
    </location>
</feature>
<sequence>MKPIETSFKRIETKYVVAKGDLANLIEDLKTYLVEDDYPTSTISNIYFDTEQFDMIQEDGQGTKRKEKIRMRTYLSQVQPDSQVFLEIKSNDRAGVGRKHRLLSTPQSITQFMTKGQLDSSIKDRMMIEKIQQLQEEYQQTIIPRMYIYYDRFSLKEKKEISGFPYNKIRITIDQNLTYRDDNVSLFSGKDGFPLLNEDIVIMEIKAPGRKPQWLQDILDQYGLVEQKFSKYSCAYHKSQGLDYSPRPSTESVGTTYV</sequence>
<dbReference type="RefSeq" id="WP_033687506.1">
    <property type="nucleotide sequence ID" value="NZ_JYGQ01000003.1"/>
</dbReference>